<protein>
    <submittedName>
        <fullName evidence="2">Uncharacterized protein</fullName>
    </submittedName>
</protein>
<keyword evidence="1" id="KW-1133">Transmembrane helix</keyword>
<name>A0A645I1D1_9ZZZZ</name>
<evidence type="ECO:0000256" key="1">
    <source>
        <dbReference type="SAM" id="Phobius"/>
    </source>
</evidence>
<accession>A0A645I1D1</accession>
<feature type="transmembrane region" description="Helical" evidence="1">
    <location>
        <begin position="36"/>
        <end position="58"/>
    </location>
</feature>
<sequence length="75" mass="7906">MLHIASMPAPGHNGKVGGRIAPQITKKGVAAFVPGYSFQIIITPFFFCTVLGNLVGLVQNSVGQRRNLLYGHAAG</sequence>
<reference evidence="2" key="1">
    <citation type="submission" date="2019-08" db="EMBL/GenBank/DDBJ databases">
        <authorList>
            <person name="Kucharzyk K."/>
            <person name="Murdoch R.W."/>
            <person name="Higgins S."/>
            <person name="Loffler F."/>
        </authorList>
    </citation>
    <scope>NUCLEOTIDE SEQUENCE</scope>
</reference>
<keyword evidence="1" id="KW-0472">Membrane</keyword>
<evidence type="ECO:0000313" key="2">
    <source>
        <dbReference type="EMBL" id="MPN44656.1"/>
    </source>
</evidence>
<dbReference type="AlphaFoldDB" id="A0A645I1D1"/>
<organism evidence="2">
    <name type="scientific">bioreactor metagenome</name>
    <dbReference type="NCBI Taxonomy" id="1076179"/>
    <lineage>
        <taxon>unclassified sequences</taxon>
        <taxon>metagenomes</taxon>
        <taxon>ecological metagenomes</taxon>
    </lineage>
</organism>
<proteinExistence type="predicted"/>
<keyword evidence="1" id="KW-0812">Transmembrane</keyword>
<dbReference type="EMBL" id="VSSQ01103949">
    <property type="protein sequence ID" value="MPN44656.1"/>
    <property type="molecule type" value="Genomic_DNA"/>
</dbReference>
<gene>
    <name evidence="2" type="ORF">SDC9_192221</name>
</gene>
<comment type="caution">
    <text evidence="2">The sequence shown here is derived from an EMBL/GenBank/DDBJ whole genome shotgun (WGS) entry which is preliminary data.</text>
</comment>